<dbReference type="Pfam" id="PF03807">
    <property type="entry name" value="F420_oxidored"/>
    <property type="match status" value="1"/>
</dbReference>
<proteinExistence type="inferred from homology"/>
<organism evidence="6 7">
    <name type="scientific">Microdochium bolleyi</name>
    <dbReference type="NCBI Taxonomy" id="196109"/>
    <lineage>
        <taxon>Eukaryota</taxon>
        <taxon>Fungi</taxon>
        <taxon>Dikarya</taxon>
        <taxon>Ascomycota</taxon>
        <taxon>Pezizomycotina</taxon>
        <taxon>Sordariomycetes</taxon>
        <taxon>Xylariomycetidae</taxon>
        <taxon>Xylariales</taxon>
        <taxon>Microdochiaceae</taxon>
        <taxon>Microdochium</taxon>
    </lineage>
</organism>
<dbReference type="InParanoid" id="A0A136J931"/>
<dbReference type="SUPFAM" id="SSF51735">
    <property type="entry name" value="NAD(P)-binding Rossmann-fold domains"/>
    <property type="match status" value="1"/>
</dbReference>
<dbReference type="EMBL" id="KQ964248">
    <property type="protein sequence ID" value="KXJ93608.1"/>
    <property type="molecule type" value="Genomic_DNA"/>
</dbReference>
<dbReference type="PANTHER" id="PTHR11645">
    <property type="entry name" value="PYRROLINE-5-CARBOXYLATE REDUCTASE"/>
    <property type="match status" value="1"/>
</dbReference>
<dbReference type="InterPro" id="IPR029036">
    <property type="entry name" value="P5CR_dimer"/>
</dbReference>
<evidence type="ECO:0000256" key="3">
    <source>
        <dbReference type="ARBA" id="ARBA00023002"/>
    </source>
</evidence>
<dbReference type="Gene3D" id="3.40.50.720">
    <property type="entry name" value="NAD(P)-binding Rossmann-like Domain"/>
    <property type="match status" value="1"/>
</dbReference>
<comment type="similarity">
    <text evidence="1">Belongs to the pyrroline-5-carboxylate reductase family.</text>
</comment>
<evidence type="ECO:0000259" key="5">
    <source>
        <dbReference type="Pfam" id="PF14748"/>
    </source>
</evidence>
<dbReference type="STRING" id="196109.A0A136J931"/>
<feature type="domain" description="Pyrroline-5-carboxylate reductase dimerisation" evidence="5">
    <location>
        <begin position="180"/>
        <end position="282"/>
    </location>
</feature>
<dbReference type="Proteomes" id="UP000070501">
    <property type="component" value="Unassembled WGS sequence"/>
</dbReference>
<gene>
    <name evidence="6" type="ORF">Micbo1qcDRAFT_203671</name>
</gene>
<dbReference type="Pfam" id="PF14748">
    <property type="entry name" value="P5CR_dimer"/>
    <property type="match status" value="1"/>
</dbReference>
<dbReference type="InterPro" id="IPR000304">
    <property type="entry name" value="Pyrroline-COOH_reductase"/>
</dbReference>
<evidence type="ECO:0000313" key="6">
    <source>
        <dbReference type="EMBL" id="KXJ93608.1"/>
    </source>
</evidence>
<evidence type="ECO:0000259" key="4">
    <source>
        <dbReference type="Pfam" id="PF03807"/>
    </source>
</evidence>
<dbReference type="InterPro" id="IPR028939">
    <property type="entry name" value="P5C_Rdtase_cat_N"/>
</dbReference>
<evidence type="ECO:0000313" key="7">
    <source>
        <dbReference type="Proteomes" id="UP000070501"/>
    </source>
</evidence>
<keyword evidence="7" id="KW-1185">Reference proteome</keyword>
<name>A0A136J931_9PEZI</name>
<dbReference type="InterPro" id="IPR036291">
    <property type="entry name" value="NAD(P)-bd_dom_sf"/>
</dbReference>
<dbReference type="InterPro" id="IPR008927">
    <property type="entry name" value="6-PGluconate_DH-like_C_sf"/>
</dbReference>
<evidence type="ECO:0000256" key="2">
    <source>
        <dbReference type="ARBA" id="ARBA00022857"/>
    </source>
</evidence>
<dbReference type="OrthoDB" id="10263291at2759"/>
<protein>
    <submittedName>
        <fullName evidence="6">Pyrroline-5-carboxylate reductase dimerization-domain-containing protein</fullName>
    </submittedName>
</protein>
<evidence type="ECO:0000256" key="1">
    <source>
        <dbReference type="ARBA" id="ARBA00005525"/>
    </source>
</evidence>
<dbReference type="GO" id="GO:0055129">
    <property type="term" value="P:L-proline biosynthetic process"/>
    <property type="evidence" value="ECO:0007669"/>
    <property type="project" value="TreeGrafter"/>
</dbReference>
<keyword evidence="2" id="KW-0521">NADP</keyword>
<sequence>MQQSQLTVIGCGVFGRAIVNGLLSDGSDEYRLALTHRRPDALKALKQDYPGAVVTSDNKDALVWAAPAGQSHRHIVVIETQPRYTGDVCRDISQAYTEASGGDKQQLVVITVCPGISVAQLESWLPKGTPIVRTMPNTPISVGQGATALFANESTPEDVVVEMRCIFKRISPVVTMIPREELIDAVASVSGSCPAYIFYMLQGITAAGESLGLDAGATRQLVAQSCLGAAKLVQETPGESLSELLGKVCSPGGSTERAIKTLDRFDTSTAVQAAVKEAWLANRAMEALALGSGSNLFFFRNFNIPPTAKEPMDRGRTVLRPYSAADDLMWIKYGKAPQGHLA</sequence>
<dbReference type="SUPFAM" id="SSF48179">
    <property type="entry name" value="6-phosphogluconate dehydrogenase C-terminal domain-like"/>
    <property type="match status" value="1"/>
</dbReference>
<dbReference type="AlphaFoldDB" id="A0A136J931"/>
<dbReference type="Gene3D" id="1.10.3730.10">
    <property type="entry name" value="ProC C-terminal domain-like"/>
    <property type="match status" value="1"/>
</dbReference>
<feature type="domain" description="Pyrroline-5-carboxylate reductase catalytic N-terminal" evidence="4">
    <location>
        <begin position="6"/>
        <end position="92"/>
    </location>
</feature>
<dbReference type="InterPro" id="IPR053790">
    <property type="entry name" value="P5CR-like_CS"/>
</dbReference>
<dbReference type="GO" id="GO:0004735">
    <property type="term" value="F:pyrroline-5-carboxylate reductase activity"/>
    <property type="evidence" value="ECO:0007669"/>
    <property type="project" value="InterPro"/>
</dbReference>
<reference evidence="7" key="1">
    <citation type="submission" date="2016-02" db="EMBL/GenBank/DDBJ databases">
        <title>Draft genome sequence of Microdochium bolleyi, a fungal endophyte of beachgrass.</title>
        <authorList>
            <consortium name="DOE Joint Genome Institute"/>
            <person name="David A.S."/>
            <person name="May G."/>
            <person name="Haridas S."/>
            <person name="Lim J."/>
            <person name="Wang M."/>
            <person name="Labutti K."/>
            <person name="Lipzen A."/>
            <person name="Barry K."/>
            <person name="Grigoriev I.V."/>
        </authorList>
    </citation>
    <scope>NUCLEOTIDE SEQUENCE [LARGE SCALE GENOMIC DNA]</scope>
    <source>
        <strain evidence="7">J235TASD1</strain>
    </source>
</reference>
<accession>A0A136J931</accession>
<dbReference type="HAMAP" id="MF_01925">
    <property type="entry name" value="P5C_reductase"/>
    <property type="match status" value="1"/>
</dbReference>
<dbReference type="PROSITE" id="PS00521">
    <property type="entry name" value="P5CR"/>
    <property type="match status" value="1"/>
</dbReference>
<keyword evidence="3" id="KW-0560">Oxidoreductase</keyword>
<dbReference type="PANTHER" id="PTHR11645:SF0">
    <property type="entry name" value="PYRROLINE-5-CARBOXYLATE REDUCTASE 3"/>
    <property type="match status" value="1"/>
</dbReference>